<dbReference type="Proteomes" id="UP000284109">
    <property type="component" value="Unassembled WGS sequence"/>
</dbReference>
<evidence type="ECO:0000256" key="6">
    <source>
        <dbReference type="ARBA" id="ARBA00022670"/>
    </source>
</evidence>
<dbReference type="NCBIfam" id="TIGR00504">
    <property type="entry name" value="pyro_pdase"/>
    <property type="match status" value="1"/>
</dbReference>
<accession>A0A3R6WBQ0</accession>
<dbReference type="InterPro" id="IPR036440">
    <property type="entry name" value="Peptidase_C15-like_sf"/>
</dbReference>
<feature type="active site" evidence="9 11">
    <location>
        <position position="141"/>
    </location>
</feature>
<evidence type="ECO:0000256" key="4">
    <source>
        <dbReference type="ARBA" id="ARBA00006641"/>
    </source>
</evidence>
<dbReference type="InterPro" id="IPR000816">
    <property type="entry name" value="Peptidase_C15"/>
</dbReference>
<keyword evidence="13" id="KW-1185">Reference proteome</keyword>
<protein>
    <recommendedName>
        <fullName evidence="9">Pyrrolidone-carboxylate peptidase</fullName>
        <ecNumber evidence="9">3.4.19.3</ecNumber>
    </recommendedName>
    <alternativeName>
        <fullName evidence="9">5-oxoprolyl-peptidase</fullName>
    </alternativeName>
    <alternativeName>
        <fullName evidence="9">Pyroglutamyl-peptidase I</fullName>
        <shortName evidence="9">PGP-I</shortName>
        <shortName evidence="9">Pyrase</shortName>
    </alternativeName>
</protein>
<dbReference type="CDD" id="cd00501">
    <property type="entry name" value="Peptidase_C15"/>
    <property type="match status" value="1"/>
</dbReference>
<comment type="function">
    <text evidence="2 9">Removes 5-oxoproline from various penultimate amino acid residues except L-proline.</text>
</comment>
<evidence type="ECO:0000256" key="7">
    <source>
        <dbReference type="ARBA" id="ARBA00022801"/>
    </source>
</evidence>
<evidence type="ECO:0000256" key="1">
    <source>
        <dbReference type="ARBA" id="ARBA00001770"/>
    </source>
</evidence>
<dbReference type="GO" id="GO:0016920">
    <property type="term" value="F:pyroglutamyl-peptidase activity"/>
    <property type="evidence" value="ECO:0007669"/>
    <property type="project" value="UniProtKB-UniRule"/>
</dbReference>
<dbReference type="RefSeq" id="WP_118900065.1">
    <property type="nucleotide sequence ID" value="NZ_QOCR01000001.1"/>
</dbReference>
<organism evidence="12 13">
    <name type="scientific">Bombilactobacillus bombi</name>
    <dbReference type="NCBI Taxonomy" id="1303590"/>
    <lineage>
        <taxon>Bacteria</taxon>
        <taxon>Bacillati</taxon>
        <taxon>Bacillota</taxon>
        <taxon>Bacilli</taxon>
        <taxon>Lactobacillales</taxon>
        <taxon>Lactobacillaceae</taxon>
        <taxon>Bombilactobacillus</taxon>
    </lineage>
</organism>
<keyword evidence="6 9" id="KW-0645">Protease</keyword>
<comment type="similarity">
    <text evidence="4 9">Belongs to the peptidase C15 family.</text>
</comment>
<dbReference type="InterPro" id="IPR033693">
    <property type="entry name" value="PGPEP1_Glu_AS"/>
</dbReference>
<dbReference type="PROSITE" id="PS01333">
    <property type="entry name" value="PYRASE_GLU"/>
    <property type="match status" value="1"/>
</dbReference>
<sequence>MKILVTGFNPFGKEPINPAIEAVKLLPESINNAHIVKLEIPTEFNKCVAVVKKEVELQQPDYVINIGQAGGRAAITPERVAINLDDGRIPDNAGYQPHNQTIQEAGPTAYFTQLPLQAMVDAIHQVGLPAEISNTAGTYVCNHIFYQMQYLREHEFPQIKAGFIHIPFLPAQVINRFNAPSLSLADSVRGLTAALRAITEADN</sequence>
<dbReference type="PANTHER" id="PTHR23402:SF1">
    <property type="entry name" value="PYROGLUTAMYL-PEPTIDASE I"/>
    <property type="match status" value="1"/>
</dbReference>
<dbReference type="InterPro" id="IPR033694">
    <property type="entry name" value="PGPEP1_Cys_AS"/>
</dbReference>
<evidence type="ECO:0000256" key="10">
    <source>
        <dbReference type="PROSITE-ProRule" id="PRU10076"/>
    </source>
</evidence>
<dbReference type="OrthoDB" id="9779738at2"/>
<dbReference type="AlphaFoldDB" id="A0A3R6WBQ0"/>
<evidence type="ECO:0000256" key="8">
    <source>
        <dbReference type="ARBA" id="ARBA00022807"/>
    </source>
</evidence>
<keyword evidence="7 9" id="KW-0378">Hydrolase</keyword>
<dbReference type="PIRSF" id="PIRSF015592">
    <property type="entry name" value="Prld-crbxl_pptds"/>
    <property type="match status" value="1"/>
</dbReference>
<name>A0A3R6WBQ0_9LACO</name>
<dbReference type="HAMAP" id="MF_00417">
    <property type="entry name" value="Pyrrolid_peptidase"/>
    <property type="match status" value="1"/>
</dbReference>
<evidence type="ECO:0000256" key="3">
    <source>
        <dbReference type="ARBA" id="ARBA00004496"/>
    </source>
</evidence>
<feature type="active site" evidence="9">
    <location>
        <position position="165"/>
    </location>
</feature>
<comment type="caution">
    <text evidence="12">The sequence shown here is derived from an EMBL/GenBank/DDBJ whole genome shotgun (WGS) entry which is preliminary data.</text>
</comment>
<comment type="subcellular location">
    <subcellularLocation>
        <location evidence="3 9">Cytoplasm</location>
    </subcellularLocation>
</comment>
<evidence type="ECO:0000256" key="9">
    <source>
        <dbReference type="HAMAP-Rule" id="MF_00417"/>
    </source>
</evidence>
<dbReference type="EC" id="3.4.19.3" evidence="9"/>
<dbReference type="PANTHER" id="PTHR23402">
    <property type="entry name" value="PROTEASE FAMILY C15 PYROGLUTAMYL-PEPTIDASE I-RELATED"/>
    <property type="match status" value="1"/>
</dbReference>
<evidence type="ECO:0000313" key="12">
    <source>
        <dbReference type="EMBL" id="RHW52223.1"/>
    </source>
</evidence>
<gene>
    <name evidence="9 12" type="primary">pcp</name>
    <name evidence="12" type="ORF">DS831_02535</name>
</gene>
<dbReference type="Pfam" id="PF01470">
    <property type="entry name" value="Peptidase_C15"/>
    <property type="match status" value="1"/>
</dbReference>
<evidence type="ECO:0000256" key="2">
    <source>
        <dbReference type="ARBA" id="ARBA00002280"/>
    </source>
</evidence>
<dbReference type="GO" id="GO:0005829">
    <property type="term" value="C:cytosol"/>
    <property type="evidence" value="ECO:0007669"/>
    <property type="project" value="InterPro"/>
</dbReference>
<reference evidence="12 13" key="1">
    <citation type="submission" date="2018-07" db="EMBL/GenBank/DDBJ databases">
        <title>Genome sequences of six Lactobacillus spp. isolated from bumble bee guts.</title>
        <authorList>
            <person name="Motta E.V.S."/>
            <person name="Moran N.A."/>
        </authorList>
    </citation>
    <scope>NUCLEOTIDE SEQUENCE [LARGE SCALE GENOMIC DNA]</scope>
    <source>
        <strain evidence="12 13">BI-1.1</strain>
    </source>
</reference>
<dbReference type="InterPro" id="IPR029762">
    <property type="entry name" value="PGP-I_bact-type"/>
</dbReference>
<evidence type="ECO:0000256" key="5">
    <source>
        <dbReference type="ARBA" id="ARBA00022490"/>
    </source>
</evidence>
<dbReference type="NCBIfam" id="NF009676">
    <property type="entry name" value="PRK13197.1"/>
    <property type="match status" value="1"/>
</dbReference>
<dbReference type="FunFam" id="3.40.630.20:FF:000001">
    <property type="entry name" value="Pyrrolidone-carboxylate peptidase"/>
    <property type="match status" value="1"/>
</dbReference>
<dbReference type="PROSITE" id="PS01334">
    <property type="entry name" value="PYRASE_CYS"/>
    <property type="match status" value="1"/>
</dbReference>
<evidence type="ECO:0000256" key="11">
    <source>
        <dbReference type="PROSITE-ProRule" id="PRU10077"/>
    </source>
</evidence>
<dbReference type="GO" id="GO:0006508">
    <property type="term" value="P:proteolysis"/>
    <property type="evidence" value="ECO:0007669"/>
    <property type="project" value="UniProtKB-KW"/>
</dbReference>
<dbReference type="PRINTS" id="PR00706">
    <property type="entry name" value="PYROGLUPTASE"/>
</dbReference>
<keyword evidence="8 9" id="KW-0788">Thiol protease</keyword>
<proteinExistence type="inferred from homology"/>
<dbReference type="InterPro" id="IPR016125">
    <property type="entry name" value="Peptidase_C15-like"/>
</dbReference>
<feature type="active site" evidence="9 10">
    <location>
        <position position="78"/>
    </location>
</feature>
<dbReference type="Gene3D" id="3.40.630.20">
    <property type="entry name" value="Peptidase C15, pyroglutamyl peptidase I-like"/>
    <property type="match status" value="1"/>
</dbReference>
<keyword evidence="5 9" id="KW-0963">Cytoplasm</keyword>
<dbReference type="EMBL" id="QOCR01000001">
    <property type="protein sequence ID" value="RHW52223.1"/>
    <property type="molecule type" value="Genomic_DNA"/>
</dbReference>
<dbReference type="SUPFAM" id="SSF53182">
    <property type="entry name" value="Pyrrolidone carboxyl peptidase (pyroglutamate aminopeptidase)"/>
    <property type="match status" value="1"/>
</dbReference>
<comment type="subunit">
    <text evidence="9">Homotetramer.</text>
</comment>
<comment type="catalytic activity">
    <reaction evidence="1 9 10">
        <text>Release of an N-terminal pyroglutamyl group from a polypeptide, the second amino acid generally not being Pro.</text>
        <dbReference type="EC" id="3.4.19.3"/>
    </reaction>
</comment>
<evidence type="ECO:0000313" key="13">
    <source>
        <dbReference type="Proteomes" id="UP000284109"/>
    </source>
</evidence>